<evidence type="ECO:0008006" key="3">
    <source>
        <dbReference type="Google" id="ProtNLM"/>
    </source>
</evidence>
<keyword evidence="2" id="KW-1185">Reference proteome</keyword>
<sequence length="153" mass="17304">MQYIPHLNIYAENLITYSANIKKADILKVIEHIHDNLSALGLAAAGKFIFTFKENNISDETQSAEIYIPVKGEIKPSENYGSKLIFRLINAVMTRHEGSISDISRTEAALKEYIRKNNFEPITNAYYVVIRNGDTFGSDCVFEVYIGTNYNSL</sequence>
<dbReference type="InterPro" id="IPR011256">
    <property type="entry name" value="Reg_factor_effector_dom_sf"/>
</dbReference>
<reference evidence="1 2" key="1">
    <citation type="submission" date="2013-06" db="EMBL/GenBank/DDBJ databases">
        <title>Rumen cellulosomics: divergent fiber-degrading strategies revealed by comparative genome-wide analysis of six Ruminococcal strains.</title>
        <authorList>
            <person name="Dassa B."/>
            <person name="Borovok I."/>
            <person name="Lamed R."/>
            <person name="Flint H."/>
            <person name="Yeoman C.J."/>
            <person name="White B."/>
            <person name="Bayer E.A."/>
        </authorList>
    </citation>
    <scope>NUCLEOTIDE SEQUENCE [LARGE SCALE GENOMIC DNA]</scope>
    <source>
        <strain evidence="1 2">SY3</strain>
    </source>
</reference>
<dbReference type="InterPro" id="IPR031664">
    <property type="entry name" value="DUF5085"/>
</dbReference>
<dbReference type="AlphaFoldDB" id="A0A011VXB8"/>
<name>A0A011VXB8_RUMAL</name>
<comment type="caution">
    <text evidence="1">The sequence shown here is derived from an EMBL/GenBank/DDBJ whole genome shotgun (WGS) entry which is preliminary data.</text>
</comment>
<proteinExistence type="predicted"/>
<dbReference type="Pfam" id="PF16895">
    <property type="entry name" value="DUF5085"/>
    <property type="match status" value="1"/>
</dbReference>
<dbReference type="Proteomes" id="UP000021369">
    <property type="component" value="Unassembled WGS sequence"/>
</dbReference>
<evidence type="ECO:0000313" key="1">
    <source>
        <dbReference type="EMBL" id="EXM39263.1"/>
    </source>
</evidence>
<organism evidence="1 2">
    <name type="scientific">Ruminococcus albus SY3</name>
    <dbReference type="NCBI Taxonomy" id="1341156"/>
    <lineage>
        <taxon>Bacteria</taxon>
        <taxon>Bacillati</taxon>
        <taxon>Bacillota</taxon>
        <taxon>Clostridia</taxon>
        <taxon>Eubacteriales</taxon>
        <taxon>Oscillospiraceae</taxon>
        <taxon>Ruminococcus</taxon>
    </lineage>
</organism>
<dbReference type="Gene3D" id="3.20.80.10">
    <property type="entry name" value="Regulatory factor, effector binding domain"/>
    <property type="match status" value="1"/>
</dbReference>
<accession>A0A011VXB8</accession>
<dbReference type="EMBL" id="JEOB01000002">
    <property type="protein sequence ID" value="EXM39263.1"/>
    <property type="molecule type" value="Genomic_DNA"/>
</dbReference>
<dbReference type="PATRIC" id="fig|1341156.4.peg.891"/>
<evidence type="ECO:0000313" key="2">
    <source>
        <dbReference type="Proteomes" id="UP000021369"/>
    </source>
</evidence>
<dbReference type="OrthoDB" id="2606326at2"/>
<protein>
    <recommendedName>
        <fullName evidence="3">AraC family transcriptional regulator</fullName>
    </recommendedName>
</protein>
<gene>
    <name evidence="1" type="ORF">RASY3_04640</name>
</gene>